<dbReference type="EMBL" id="GBBI01004730">
    <property type="protein sequence ID" value="JAC13982.1"/>
    <property type="molecule type" value="mRNA"/>
</dbReference>
<feature type="non-terminal residue" evidence="2">
    <location>
        <position position="1"/>
    </location>
</feature>
<protein>
    <recommendedName>
        <fullName evidence="1">ISXO2-like transposase domain-containing protein</fullName>
    </recommendedName>
</protein>
<dbReference type="PANTHER" id="PTHR47163:SF2">
    <property type="entry name" value="SI:DKEY-17M8.2"/>
    <property type="match status" value="1"/>
</dbReference>
<reference evidence="2" key="1">
    <citation type="journal article" date="2014" name="PLoS Negl. Trop. Dis.">
        <title>An updated insight into the Sialotranscriptome of Triatoma infestans: developmental stage and geographic variations.</title>
        <authorList>
            <person name="Schwarz A."/>
            <person name="Medrano-Mercado N."/>
            <person name="Schaub G.A."/>
            <person name="Struchiner C.J."/>
            <person name="Bargues M.D."/>
            <person name="Levy M.Z."/>
            <person name="Ribeiro J.M."/>
        </authorList>
    </citation>
    <scope>NUCLEOTIDE SEQUENCE</scope>
    <source>
        <strain evidence="2">Chile</strain>
        <tissue evidence="2">Salivary glands</tissue>
    </source>
</reference>
<dbReference type="Pfam" id="PF12762">
    <property type="entry name" value="DDE_Tnp_IS1595"/>
    <property type="match status" value="1"/>
</dbReference>
<sequence length="299" mass="34905">KKMCEGCDKTIVECVRMSANESEVIGFLQRHGCFLSEKKCDCGHLCIYNANELRFRCRKTQNGVKCNVSFPIRRHTFFGYSKLSISKKLEFIIFWLSLPHPRQDLITEELKVSNHVVVDWSIACREVCIAVMLDRSYSLGGPGMSVQIVEAKAGGKTNIIGRQIGPWVYGCFERETKKCFFEPVTNRTSDTLISVILKRILPGTRILMDYWRGYDPLLSDQDHEYLKINHSVNFFDPRSLEVKNTERMWRDVRYSIPRCGKGEDHFLGYLAEQYWKRQHVRIRRLHHFLNDIATVYPPQ</sequence>
<name>A0A023EY48_TRIIF</name>
<dbReference type="PANTHER" id="PTHR47163">
    <property type="entry name" value="DDE_TNP_IS1595 DOMAIN-CONTAINING PROTEIN"/>
    <property type="match status" value="1"/>
</dbReference>
<proteinExistence type="evidence at transcript level"/>
<evidence type="ECO:0000259" key="1">
    <source>
        <dbReference type="SMART" id="SM01126"/>
    </source>
</evidence>
<organism evidence="2">
    <name type="scientific">Triatoma infestans</name>
    <name type="common">Assassin bug</name>
    <dbReference type="NCBI Taxonomy" id="30076"/>
    <lineage>
        <taxon>Eukaryota</taxon>
        <taxon>Metazoa</taxon>
        <taxon>Ecdysozoa</taxon>
        <taxon>Arthropoda</taxon>
        <taxon>Hexapoda</taxon>
        <taxon>Insecta</taxon>
        <taxon>Pterygota</taxon>
        <taxon>Neoptera</taxon>
        <taxon>Paraneoptera</taxon>
        <taxon>Hemiptera</taxon>
        <taxon>Heteroptera</taxon>
        <taxon>Panheteroptera</taxon>
        <taxon>Cimicomorpha</taxon>
        <taxon>Reduviidae</taxon>
        <taxon>Triatominae</taxon>
        <taxon>Triatoma</taxon>
    </lineage>
</organism>
<dbReference type="InterPro" id="IPR024445">
    <property type="entry name" value="Tnp_ISXO2-like"/>
</dbReference>
<dbReference type="AlphaFoldDB" id="A0A023EY48"/>
<accession>A0A023EY48</accession>
<evidence type="ECO:0000313" key="2">
    <source>
        <dbReference type="EMBL" id="JAC13982.1"/>
    </source>
</evidence>
<dbReference type="SMART" id="SM01126">
    <property type="entry name" value="DDE_Tnp_IS1595"/>
    <property type="match status" value="1"/>
</dbReference>
<dbReference type="InterPro" id="IPR053164">
    <property type="entry name" value="IS1016-like_transposase"/>
</dbReference>
<feature type="domain" description="ISXO2-like transposase" evidence="1">
    <location>
        <begin position="138"/>
        <end position="275"/>
    </location>
</feature>